<name>A0A8H6TEK6_MYCCL</name>
<feature type="region of interest" description="Disordered" evidence="1">
    <location>
        <begin position="1"/>
        <end position="22"/>
    </location>
</feature>
<dbReference type="AlphaFoldDB" id="A0A8H6TEK6"/>
<reference evidence="2" key="1">
    <citation type="submission" date="2020-05" db="EMBL/GenBank/DDBJ databases">
        <title>Mycena genomes resolve the evolution of fungal bioluminescence.</title>
        <authorList>
            <person name="Tsai I.J."/>
        </authorList>
    </citation>
    <scope>NUCLEOTIDE SEQUENCE</scope>
    <source>
        <strain evidence="2">110903Hualien_Pintung</strain>
    </source>
</reference>
<evidence type="ECO:0000313" key="2">
    <source>
        <dbReference type="EMBL" id="KAF7317188.1"/>
    </source>
</evidence>
<accession>A0A8H6TEK6</accession>
<evidence type="ECO:0000313" key="3">
    <source>
        <dbReference type="Proteomes" id="UP000613580"/>
    </source>
</evidence>
<proteinExistence type="predicted"/>
<dbReference type="EMBL" id="JACAZE010000005">
    <property type="protein sequence ID" value="KAF7317188.1"/>
    <property type="molecule type" value="Genomic_DNA"/>
</dbReference>
<feature type="region of interest" description="Disordered" evidence="1">
    <location>
        <begin position="267"/>
        <end position="294"/>
    </location>
</feature>
<feature type="compositionally biased region" description="Basic and acidic residues" evidence="1">
    <location>
        <begin position="283"/>
        <end position="294"/>
    </location>
</feature>
<evidence type="ECO:0000256" key="1">
    <source>
        <dbReference type="SAM" id="MobiDB-lite"/>
    </source>
</evidence>
<organism evidence="2 3">
    <name type="scientific">Mycena chlorophos</name>
    <name type="common">Agaric fungus</name>
    <name type="synonym">Agaricus chlorophos</name>
    <dbReference type="NCBI Taxonomy" id="658473"/>
    <lineage>
        <taxon>Eukaryota</taxon>
        <taxon>Fungi</taxon>
        <taxon>Dikarya</taxon>
        <taxon>Basidiomycota</taxon>
        <taxon>Agaricomycotina</taxon>
        <taxon>Agaricomycetes</taxon>
        <taxon>Agaricomycetidae</taxon>
        <taxon>Agaricales</taxon>
        <taxon>Marasmiineae</taxon>
        <taxon>Mycenaceae</taxon>
        <taxon>Mycena</taxon>
    </lineage>
</organism>
<sequence length="294" mass="32693">MEQRRDSACEGGADSHDGSVARRRYARADPRFHLPFLKLARVQMLAGAPSAVRMHAYQNAYHMTELSAQMAVKAKVVRRAQEGNDEVGCVVCWRTTEEYERLHGVFEELMRVKGEAARGVRNVTPWTQVSEEGDYMLRIHVAKGVPMVLSSEDVVASTDEARQKSYQHGAGDENGVAMIEDLQPGMLVDCVFTMHNVGVQEEEERASEKAWGSAWILHAGHILHYGQRAIGIQAKTRPRLLLGTWSAADGPSQLLDVLEERFTTLEAERRPSRSVEASGGSEPEPRGDIGDEQR</sequence>
<protein>
    <submittedName>
        <fullName evidence="2">Uncharacterized protein</fullName>
    </submittedName>
</protein>
<comment type="caution">
    <text evidence="2">The sequence shown here is derived from an EMBL/GenBank/DDBJ whole genome shotgun (WGS) entry which is preliminary data.</text>
</comment>
<keyword evidence="3" id="KW-1185">Reference proteome</keyword>
<dbReference type="Proteomes" id="UP000613580">
    <property type="component" value="Unassembled WGS sequence"/>
</dbReference>
<gene>
    <name evidence="2" type="ORF">HMN09_00453700</name>
</gene>